<comment type="caution">
    <text evidence="9">Lacks conserved residue(s) required for the propagation of feature annotation.</text>
</comment>
<organism evidence="12 13">
    <name type="scientific">Limnobacter litoralis</name>
    <dbReference type="NCBI Taxonomy" id="481366"/>
    <lineage>
        <taxon>Bacteria</taxon>
        <taxon>Pseudomonadati</taxon>
        <taxon>Pseudomonadota</taxon>
        <taxon>Betaproteobacteria</taxon>
        <taxon>Burkholderiales</taxon>
        <taxon>Burkholderiaceae</taxon>
        <taxon>Limnobacter</taxon>
    </lineage>
</organism>
<comment type="catalytic activity">
    <reaction evidence="9">
        <text>5,6-dihydrouridine(20a) in tRNA + NADP(+) = uridine(20a) in tRNA + NADPH + H(+)</text>
        <dbReference type="Rhea" id="RHEA:53344"/>
        <dbReference type="Rhea" id="RHEA-COMP:13535"/>
        <dbReference type="Rhea" id="RHEA-COMP:13536"/>
        <dbReference type="ChEBI" id="CHEBI:15378"/>
        <dbReference type="ChEBI" id="CHEBI:57783"/>
        <dbReference type="ChEBI" id="CHEBI:58349"/>
        <dbReference type="ChEBI" id="CHEBI:65315"/>
        <dbReference type="ChEBI" id="CHEBI:74443"/>
    </reaction>
</comment>
<keyword evidence="13" id="KW-1185">Reference proteome</keyword>
<dbReference type="InterPro" id="IPR013785">
    <property type="entry name" value="Aldolase_TIM"/>
</dbReference>
<dbReference type="PROSITE" id="PS01136">
    <property type="entry name" value="UPF0034"/>
    <property type="match status" value="1"/>
</dbReference>
<comment type="catalytic activity">
    <reaction evidence="9">
        <text>5,6-dihydrouridine(20a) in tRNA + NAD(+) = uridine(20a) in tRNA + NADH + H(+)</text>
        <dbReference type="Rhea" id="RHEA:53348"/>
        <dbReference type="Rhea" id="RHEA-COMP:13535"/>
        <dbReference type="Rhea" id="RHEA-COMP:13536"/>
        <dbReference type="ChEBI" id="CHEBI:15378"/>
        <dbReference type="ChEBI" id="CHEBI:57540"/>
        <dbReference type="ChEBI" id="CHEBI:57945"/>
        <dbReference type="ChEBI" id="CHEBI:65315"/>
        <dbReference type="ChEBI" id="CHEBI:74443"/>
    </reaction>
</comment>
<evidence type="ECO:0000256" key="4">
    <source>
        <dbReference type="ARBA" id="ARBA00022643"/>
    </source>
</evidence>
<dbReference type="RefSeq" id="WP_284282613.1">
    <property type="nucleotide sequence ID" value="NZ_BSOJ01000038.1"/>
</dbReference>
<dbReference type="InterPro" id="IPR018517">
    <property type="entry name" value="tRNA_hU_synthase_CS"/>
</dbReference>
<evidence type="ECO:0000256" key="3">
    <source>
        <dbReference type="ARBA" id="ARBA00022630"/>
    </source>
</evidence>
<dbReference type="Proteomes" id="UP001156664">
    <property type="component" value="Unassembled WGS sequence"/>
</dbReference>
<comment type="catalytic activity">
    <reaction evidence="9">
        <text>5,6-dihydrouridine(20) in tRNA + NAD(+) = uridine(20) in tRNA + NADH + H(+)</text>
        <dbReference type="Rhea" id="RHEA:53340"/>
        <dbReference type="Rhea" id="RHEA-COMP:13533"/>
        <dbReference type="Rhea" id="RHEA-COMP:13534"/>
        <dbReference type="ChEBI" id="CHEBI:15378"/>
        <dbReference type="ChEBI" id="CHEBI:57540"/>
        <dbReference type="ChEBI" id="CHEBI:57945"/>
        <dbReference type="ChEBI" id="CHEBI:65315"/>
        <dbReference type="ChEBI" id="CHEBI:74443"/>
        <dbReference type="EC" id="1.3.1.91"/>
    </reaction>
</comment>
<keyword evidence="3 9" id="KW-0285">Flavoprotein</keyword>
<name>A0ABQ5YV98_9BURK</name>
<feature type="site" description="Interacts with tRNA; defines subfamily-specific binding signature" evidence="9">
    <location>
        <position position="298"/>
    </location>
</feature>
<evidence type="ECO:0000256" key="1">
    <source>
        <dbReference type="ARBA" id="ARBA00001917"/>
    </source>
</evidence>
<comment type="similarity">
    <text evidence="9">Belongs to the Dus family. DusA subfamily.</text>
</comment>
<feature type="site" description="Interacts with tRNA; defines subfamily-specific binding signature" evidence="9">
    <location>
        <position position="295"/>
    </location>
</feature>
<dbReference type="Gene3D" id="1.20.120.1460">
    <property type="match status" value="1"/>
</dbReference>
<keyword evidence="6 9" id="KW-0521">NADP</keyword>
<keyword evidence="4 9" id="KW-0288">FMN</keyword>
<comment type="cofactor">
    <cofactor evidence="1 9 10">
        <name>FMN</name>
        <dbReference type="ChEBI" id="CHEBI:58210"/>
    </cofactor>
</comment>
<feature type="binding site" evidence="9">
    <location>
        <begin position="206"/>
        <end position="208"/>
    </location>
    <ligand>
        <name>FMN</name>
        <dbReference type="ChEBI" id="CHEBI:58210"/>
    </ligand>
</feature>
<evidence type="ECO:0000256" key="6">
    <source>
        <dbReference type="ARBA" id="ARBA00022857"/>
    </source>
</evidence>
<dbReference type="InterPro" id="IPR004653">
    <property type="entry name" value="DusA"/>
</dbReference>
<accession>A0ABQ5YV98</accession>
<feature type="site" description="Interacts with tRNA" evidence="9">
    <location>
        <position position="92"/>
    </location>
</feature>
<feature type="site" description="Interacts with tRNA" evidence="9">
    <location>
        <position position="181"/>
    </location>
</feature>
<keyword evidence="8 9" id="KW-0560">Oxidoreductase</keyword>
<reference evidence="13" key="1">
    <citation type="journal article" date="2019" name="Int. J. Syst. Evol. Microbiol.">
        <title>The Global Catalogue of Microorganisms (GCM) 10K type strain sequencing project: providing services to taxonomists for standard genome sequencing and annotation.</title>
        <authorList>
            <consortium name="The Broad Institute Genomics Platform"/>
            <consortium name="The Broad Institute Genome Sequencing Center for Infectious Disease"/>
            <person name="Wu L."/>
            <person name="Ma J."/>
        </authorList>
    </citation>
    <scope>NUCLEOTIDE SEQUENCE [LARGE SCALE GENOMIC DNA]</scope>
    <source>
        <strain evidence="13">NBRC 105857</strain>
    </source>
</reference>
<dbReference type="InterPro" id="IPR001269">
    <property type="entry name" value="DUS_fam"/>
</dbReference>
<keyword evidence="5 9" id="KW-0819">tRNA processing</keyword>
<feature type="binding site" evidence="9">
    <location>
        <begin position="228"/>
        <end position="229"/>
    </location>
    <ligand>
        <name>FMN</name>
        <dbReference type="ChEBI" id="CHEBI:58210"/>
    </ligand>
</feature>
<dbReference type="EMBL" id="BSOJ01000038">
    <property type="protein sequence ID" value="GLR27745.1"/>
    <property type="molecule type" value="Genomic_DNA"/>
</dbReference>
<evidence type="ECO:0000259" key="11">
    <source>
        <dbReference type="Pfam" id="PF01207"/>
    </source>
</evidence>
<feature type="binding site" evidence="9">
    <location>
        <position position="65"/>
    </location>
    <ligand>
        <name>FMN</name>
        <dbReference type="ChEBI" id="CHEBI:58210"/>
    </ligand>
</feature>
<proteinExistence type="inferred from homology"/>
<protein>
    <recommendedName>
        <fullName evidence="9">tRNA-dihydrouridine(20/20a) synthase</fullName>
        <ecNumber evidence="9">1.3.1.91</ecNumber>
    </recommendedName>
    <alternativeName>
        <fullName evidence="9">U20-specific dihydrouridine synthase</fullName>
        <shortName evidence="9">U20-specific Dus</shortName>
    </alternativeName>
    <alternativeName>
        <fullName evidence="9">tRNA-dihydrouridine synthase A</fullName>
    </alternativeName>
</protein>
<dbReference type="PIRSF" id="PIRSF006621">
    <property type="entry name" value="Dus"/>
    <property type="match status" value="1"/>
</dbReference>
<dbReference type="PANTHER" id="PTHR42907">
    <property type="entry name" value="FMN-LINKED OXIDOREDUCTASES SUPERFAMILY PROTEIN"/>
    <property type="match status" value="1"/>
</dbReference>
<feature type="domain" description="DUS-like FMN-binding" evidence="11">
    <location>
        <begin position="10"/>
        <end position="310"/>
    </location>
</feature>
<feature type="binding site" evidence="9">
    <location>
        <position position="134"/>
    </location>
    <ligand>
        <name>FMN</name>
        <dbReference type="ChEBI" id="CHEBI:58210"/>
    </ligand>
</feature>
<feature type="active site" description="Proton donor" evidence="9">
    <location>
        <position position="95"/>
    </location>
</feature>
<comment type="caution">
    <text evidence="12">The sequence shown here is derived from an EMBL/GenBank/DDBJ whole genome shotgun (WGS) entry which is preliminary data.</text>
</comment>
<dbReference type="CDD" id="cd02801">
    <property type="entry name" value="DUS_like_FMN"/>
    <property type="match status" value="1"/>
</dbReference>
<evidence type="ECO:0000313" key="12">
    <source>
        <dbReference type="EMBL" id="GLR27745.1"/>
    </source>
</evidence>
<keyword evidence="2 9" id="KW-0820">tRNA-binding</keyword>
<sequence>MPLKPRILSVAPMIDWTDRHCRRFHRALTQHTWLYTEMITTGALIHGDRARFLRFNPEEHLVAFQLGGSDPADLARCAAWVEQAGYDEVNLNCGCPSERVQKGAFGACLMAEPDLVAQCVDAMRQSCGIDVTVKHRIGLDYDESPQLMFDFIGKVSEAGCKTFIVHARNAVLKGLSPKENREIPPLRYALVQRLKADFPDLQIILNGGIKTIEDIHQHLEWADGCMIGREAYTNPWLLTRFDSVSEGGAISEVGSRAEVLQSLRSYVESELAQGESLRNLTRSWLGIYHGQPGGRLFRQVLSDATRLKTNRWSVVEEAIACTADKQFA</sequence>
<evidence type="ECO:0000256" key="7">
    <source>
        <dbReference type="ARBA" id="ARBA00022884"/>
    </source>
</evidence>
<evidence type="ECO:0000256" key="5">
    <source>
        <dbReference type="ARBA" id="ARBA00022694"/>
    </source>
</evidence>
<dbReference type="HAMAP" id="MF_02041">
    <property type="entry name" value="DusA_subfam"/>
    <property type="match status" value="1"/>
</dbReference>
<keyword evidence="7 9" id="KW-0694">RNA-binding</keyword>
<dbReference type="InterPro" id="IPR035587">
    <property type="entry name" value="DUS-like_FMN-bd"/>
</dbReference>
<dbReference type="Gene3D" id="3.20.20.70">
    <property type="entry name" value="Aldolase class I"/>
    <property type="match status" value="1"/>
</dbReference>
<dbReference type="EC" id="1.3.1.91" evidence="9"/>
<dbReference type="Pfam" id="PF01207">
    <property type="entry name" value="Dus"/>
    <property type="match status" value="1"/>
</dbReference>
<comment type="similarity">
    <text evidence="10">Belongs to the dus family.</text>
</comment>
<feature type="binding site" evidence="9">
    <location>
        <position position="166"/>
    </location>
    <ligand>
        <name>FMN</name>
        <dbReference type="ChEBI" id="CHEBI:58210"/>
    </ligand>
</feature>
<evidence type="ECO:0000256" key="8">
    <source>
        <dbReference type="ARBA" id="ARBA00023002"/>
    </source>
</evidence>
<dbReference type="PANTHER" id="PTHR42907:SF1">
    <property type="entry name" value="FMN-LINKED OXIDOREDUCTASES SUPERFAMILY PROTEIN"/>
    <property type="match status" value="1"/>
</dbReference>
<comment type="function">
    <text evidence="9">Catalyzes the synthesis of 5,6-dihydrouridine (D), a modified base found in the D-loop of most tRNAs, via the reduction of the C5-C6 double bond in target uridines. Specifically modifies U20 and U20a in tRNAs.</text>
</comment>
<feature type="site" description="Interacts with tRNA; defines subfamily-specific binding signature" evidence="9">
    <location>
        <position position="178"/>
    </location>
</feature>
<evidence type="ECO:0000256" key="9">
    <source>
        <dbReference type="HAMAP-Rule" id="MF_02041"/>
    </source>
</evidence>
<evidence type="ECO:0000256" key="2">
    <source>
        <dbReference type="ARBA" id="ARBA00022555"/>
    </source>
</evidence>
<dbReference type="SUPFAM" id="SSF51395">
    <property type="entry name" value="FMN-linked oxidoreductases"/>
    <property type="match status" value="1"/>
</dbReference>
<evidence type="ECO:0000256" key="10">
    <source>
        <dbReference type="PIRNR" id="PIRNR006621"/>
    </source>
</evidence>
<dbReference type="NCBIfam" id="NF008774">
    <property type="entry name" value="PRK11815.1"/>
    <property type="match status" value="1"/>
</dbReference>
<dbReference type="NCBIfam" id="TIGR00742">
    <property type="entry name" value="yjbN"/>
    <property type="match status" value="1"/>
</dbReference>
<comment type="catalytic activity">
    <reaction evidence="9">
        <text>5,6-dihydrouridine(20) in tRNA + NADP(+) = uridine(20) in tRNA + NADPH + H(+)</text>
        <dbReference type="Rhea" id="RHEA:53336"/>
        <dbReference type="Rhea" id="RHEA-COMP:13533"/>
        <dbReference type="Rhea" id="RHEA-COMP:13534"/>
        <dbReference type="ChEBI" id="CHEBI:15378"/>
        <dbReference type="ChEBI" id="CHEBI:57783"/>
        <dbReference type="ChEBI" id="CHEBI:58349"/>
        <dbReference type="ChEBI" id="CHEBI:65315"/>
        <dbReference type="ChEBI" id="CHEBI:74443"/>
        <dbReference type="EC" id="1.3.1.91"/>
    </reaction>
</comment>
<gene>
    <name evidence="9 12" type="primary">dusA</name>
    <name evidence="12" type="ORF">GCM10007875_28370</name>
</gene>
<evidence type="ECO:0000313" key="13">
    <source>
        <dbReference type="Proteomes" id="UP001156664"/>
    </source>
</evidence>